<sequence length="54" mass="6012">MIACHWTPLIRTQRSRRSPGARPLGRAGERVLGGHHMTSTQNWPAAVQPSFGYL</sequence>
<comment type="caution">
    <text evidence="2">The sequence shown here is derived from an EMBL/GenBank/DDBJ whole genome shotgun (WGS) entry which is preliminary data.</text>
</comment>
<gene>
    <name evidence="2" type="ORF">SPARVUS_LOCUS2611475</name>
</gene>
<feature type="region of interest" description="Disordered" evidence="1">
    <location>
        <begin position="1"/>
        <end position="41"/>
    </location>
</feature>
<organism evidence="2 3">
    <name type="scientific">Staurois parvus</name>
    <dbReference type="NCBI Taxonomy" id="386267"/>
    <lineage>
        <taxon>Eukaryota</taxon>
        <taxon>Metazoa</taxon>
        <taxon>Chordata</taxon>
        <taxon>Craniata</taxon>
        <taxon>Vertebrata</taxon>
        <taxon>Euteleostomi</taxon>
        <taxon>Amphibia</taxon>
        <taxon>Batrachia</taxon>
        <taxon>Anura</taxon>
        <taxon>Neobatrachia</taxon>
        <taxon>Ranoidea</taxon>
        <taxon>Ranidae</taxon>
        <taxon>Staurois</taxon>
    </lineage>
</organism>
<evidence type="ECO:0000256" key="1">
    <source>
        <dbReference type="SAM" id="MobiDB-lite"/>
    </source>
</evidence>
<accession>A0ABN9BC89</accession>
<evidence type="ECO:0000313" key="3">
    <source>
        <dbReference type="Proteomes" id="UP001162483"/>
    </source>
</evidence>
<dbReference type="Proteomes" id="UP001162483">
    <property type="component" value="Unassembled WGS sequence"/>
</dbReference>
<protein>
    <submittedName>
        <fullName evidence="2">Uncharacterized protein</fullName>
    </submittedName>
</protein>
<name>A0ABN9BC89_9NEOB</name>
<evidence type="ECO:0000313" key="2">
    <source>
        <dbReference type="EMBL" id="CAI9545209.1"/>
    </source>
</evidence>
<proteinExistence type="predicted"/>
<dbReference type="EMBL" id="CATNWA010003371">
    <property type="protein sequence ID" value="CAI9545209.1"/>
    <property type="molecule type" value="Genomic_DNA"/>
</dbReference>
<keyword evidence="3" id="KW-1185">Reference proteome</keyword>
<feature type="non-terminal residue" evidence="2">
    <location>
        <position position="54"/>
    </location>
</feature>
<reference evidence="2" key="1">
    <citation type="submission" date="2023-05" db="EMBL/GenBank/DDBJ databases">
        <authorList>
            <person name="Stuckert A."/>
        </authorList>
    </citation>
    <scope>NUCLEOTIDE SEQUENCE</scope>
</reference>